<protein>
    <recommendedName>
        <fullName evidence="2">Pyridinium-3,5-bisthiocarboxylic acid mononucleotide nickel insertion protein</fullName>
        <shortName evidence="2">P2TMN nickel insertion protein</shortName>
        <ecNumber evidence="2">4.99.1.12</ecNumber>
    </recommendedName>
    <alternativeName>
        <fullName evidence="2">Nickel-pincer cofactor biosynthesis protein LarC</fullName>
    </alternativeName>
</protein>
<keyword evidence="4" id="KW-1185">Reference proteome</keyword>
<dbReference type="RefSeq" id="WP_184728247.1">
    <property type="nucleotide sequence ID" value="NZ_JACHIW010000001.1"/>
</dbReference>
<proteinExistence type="inferred from homology"/>
<dbReference type="PANTHER" id="PTHR36566:SF1">
    <property type="entry name" value="PYRIDINIUM-3,5-BISTHIOCARBOXYLIC ACID MONONUCLEOTIDE NICKEL INSERTION PROTEIN"/>
    <property type="match status" value="1"/>
</dbReference>
<dbReference type="Pfam" id="PF01969">
    <property type="entry name" value="Ni_insertion"/>
    <property type="match status" value="1"/>
</dbReference>
<dbReference type="Gene3D" id="3.30.70.1380">
    <property type="entry name" value="Transcriptional regulatory protein pf0864 domain like"/>
    <property type="match status" value="1"/>
</dbReference>
<keyword evidence="2" id="KW-0456">Lyase</keyword>
<accession>A0A840QBS7</accession>
<keyword evidence="1 2" id="KW-0533">Nickel</keyword>
<gene>
    <name evidence="2" type="primary">larC</name>
    <name evidence="3" type="ORF">BJ970_004795</name>
</gene>
<dbReference type="InterPro" id="IPR002822">
    <property type="entry name" value="Ni_insertion"/>
</dbReference>
<dbReference type="EMBL" id="JACHIW010000001">
    <property type="protein sequence ID" value="MBB5157261.1"/>
    <property type="molecule type" value="Genomic_DNA"/>
</dbReference>
<name>A0A840QBS7_9PSEU</name>
<evidence type="ECO:0000256" key="2">
    <source>
        <dbReference type="HAMAP-Rule" id="MF_01074"/>
    </source>
</evidence>
<organism evidence="3 4">
    <name type="scientific">Saccharopolyspora phatthalungensis</name>
    <dbReference type="NCBI Taxonomy" id="664693"/>
    <lineage>
        <taxon>Bacteria</taxon>
        <taxon>Bacillati</taxon>
        <taxon>Actinomycetota</taxon>
        <taxon>Actinomycetes</taxon>
        <taxon>Pseudonocardiales</taxon>
        <taxon>Pseudonocardiaceae</taxon>
        <taxon>Saccharopolyspora</taxon>
    </lineage>
</organism>
<comment type="caution">
    <text evidence="3">The sequence shown here is derived from an EMBL/GenBank/DDBJ whole genome shotgun (WGS) entry which is preliminary data.</text>
</comment>
<comment type="similarity">
    <text evidence="2">Belongs to the LarC family.</text>
</comment>
<dbReference type="NCBIfam" id="TIGR00299">
    <property type="entry name" value="nickel pincer cofactor biosynthesis protein LarC"/>
    <property type="match status" value="1"/>
</dbReference>
<sequence length="386" mass="40025">MILWLNPISGLSGDMLLATLLDLGAPLGEIREAVAGTGLRGWQLDVEHVQANGIVSTRAVVTIDDTATERRASELLEHVRRAQPAPVADVAAAAVRGIAEVEAALHNSRPEDVHLHEIGGLDTVVDTVGVAAAVHLLGITDVVSAPLSLGAGTVRCAHGTLPAPAPATLALLRGAQVRGIDVQGETVTPTGAALLGALGTTYGPVPAMEVCGTGYGAGTRVFANRPNILPATLGRRTRPDASHVVIETNVDDVTGEVLGHVVTRLLEAGAADAWITPAVMKKGRPAHVVHVLCADRQIESLGCVLLAETGSLGLRHYPVDRLALPRWRTTVDVHGHAVRVNQGPWHAKPEHDDVVAVARALNMPARQVAADALGVVPVATAEGGES</sequence>
<evidence type="ECO:0000256" key="1">
    <source>
        <dbReference type="ARBA" id="ARBA00022596"/>
    </source>
</evidence>
<evidence type="ECO:0000313" key="4">
    <source>
        <dbReference type="Proteomes" id="UP000584374"/>
    </source>
</evidence>
<dbReference type="GO" id="GO:0051604">
    <property type="term" value="P:protein maturation"/>
    <property type="evidence" value="ECO:0007669"/>
    <property type="project" value="UniProtKB-UniRule"/>
</dbReference>
<dbReference type="GO" id="GO:0016829">
    <property type="term" value="F:lyase activity"/>
    <property type="evidence" value="ECO:0007669"/>
    <property type="project" value="UniProtKB-UniRule"/>
</dbReference>
<comment type="function">
    <text evidence="2">Involved in the biosynthesis of a nickel-pincer cofactor ((SCS)Ni(II) pincer complex). Binds Ni(2+), and functions in nickel delivery to pyridinium-3,5-bisthiocarboxylic acid mononucleotide (P2TMN), to form the mature cofactor. Is thus probably required for the activation of nickel-pincer cofactor-dependent enzymes.</text>
</comment>
<dbReference type="PANTHER" id="PTHR36566">
    <property type="entry name" value="NICKEL INSERTION PROTEIN-RELATED"/>
    <property type="match status" value="1"/>
</dbReference>
<evidence type="ECO:0000313" key="3">
    <source>
        <dbReference type="EMBL" id="MBB5157261.1"/>
    </source>
</evidence>
<dbReference type="HAMAP" id="MF_01074">
    <property type="entry name" value="LarC"/>
    <property type="match status" value="1"/>
</dbReference>
<dbReference type="GO" id="GO:0016151">
    <property type="term" value="F:nickel cation binding"/>
    <property type="evidence" value="ECO:0007669"/>
    <property type="project" value="UniProtKB-UniRule"/>
</dbReference>
<comment type="catalytic activity">
    <reaction evidence="2">
        <text>Ni(II)-pyridinium-3,5-bisthiocarboxylate mononucleotide = pyridinium-3,5-bisthiocarboxylate mononucleotide + Ni(2+)</text>
        <dbReference type="Rhea" id="RHEA:54784"/>
        <dbReference type="ChEBI" id="CHEBI:49786"/>
        <dbReference type="ChEBI" id="CHEBI:137372"/>
        <dbReference type="ChEBI" id="CHEBI:137373"/>
        <dbReference type="EC" id="4.99.1.12"/>
    </reaction>
</comment>
<dbReference type="Proteomes" id="UP000584374">
    <property type="component" value="Unassembled WGS sequence"/>
</dbReference>
<dbReference type="EC" id="4.99.1.12" evidence="2"/>
<dbReference type="AlphaFoldDB" id="A0A840QBS7"/>
<reference evidence="3 4" key="1">
    <citation type="submission" date="2020-08" db="EMBL/GenBank/DDBJ databases">
        <title>Sequencing the genomes of 1000 actinobacteria strains.</title>
        <authorList>
            <person name="Klenk H.-P."/>
        </authorList>
    </citation>
    <scope>NUCLEOTIDE SEQUENCE [LARGE SCALE GENOMIC DNA]</scope>
    <source>
        <strain evidence="3 4">DSM 45584</strain>
    </source>
</reference>